<keyword evidence="1" id="KW-0472">Membrane</keyword>
<evidence type="ECO:0000313" key="2">
    <source>
        <dbReference type="EMBL" id="KFN41399.1"/>
    </source>
</evidence>
<dbReference type="EMBL" id="AVCI01000045">
    <property type="protein sequence ID" value="KFN41399.1"/>
    <property type="molecule type" value="Genomic_DNA"/>
</dbReference>
<keyword evidence="3" id="KW-1185">Reference proteome</keyword>
<dbReference type="Proteomes" id="UP000029385">
    <property type="component" value="Unassembled WGS sequence"/>
</dbReference>
<dbReference type="eggNOG" id="ENOG5031Y97">
    <property type="taxonomic scope" value="Bacteria"/>
</dbReference>
<keyword evidence="1" id="KW-1133">Transmembrane helix</keyword>
<keyword evidence="1" id="KW-0812">Transmembrane</keyword>
<evidence type="ECO:0000313" key="3">
    <source>
        <dbReference type="Proteomes" id="UP000029385"/>
    </source>
</evidence>
<dbReference type="PATRIC" id="fig|1121015.4.peg.2835"/>
<feature type="transmembrane region" description="Helical" evidence="1">
    <location>
        <begin position="55"/>
        <end position="77"/>
    </location>
</feature>
<name>A0A091AQX7_9GAMM</name>
<accession>A0A091AQX7</accession>
<organism evidence="2 3">
    <name type="scientific">Arenimonas oryziterrae DSM 21050 = YC6267</name>
    <dbReference type="NCBI Taxonomy" id="1121015"/>
    <lineage>
        <taxon>Bacteria</taxon>
        <taxon>Pseudomonadati</taxon>
        <taxon>Pseudomonadota</taxon>
        <taxon>Gammaproteobacteria</taxon>
        <taxon>Lysobacterales</taxon>
        <taxon>Lysobacteraceae</taxon>
        <taxon>Arenimonas</taxon>
    </lineage>
</organism>
<sequence length="167" mass="18817">MALIVYELLFANFVPSEDWYRIGNGLAIAAAVGAAAAMYWGYATGRMRTQEGASLFNKVLMYTLLPFMLYAMFWMIIVHALPDLVTLAVGDPHEEPASLIRDEYHGRRGCRYRVEGEALRRKFLSHVCIGEMFFAELPDRPVALVLKGKATWFGFHVSHVARDTTSP</sequence>
<dbReference type="STRING" id="1121015.GCA_000420545_00438"/>
<dbReference type="AlphaFoldDB" id="A0A091AQX7"/>
<comment type="caution">
    <text evidence="2">The sequence shown here is derived from an EMBL/GenBank/DDBJ whole genome shotgun (WGS) entry which is preliminary data.</text>
</comment>
<proteinExistence type="predicted"/>
<evidence type="ECO:0000256" key="1">
    <source>
        <dbReference type="SAM" id="Phobius"/>
    </source>
</evidence>
<reference evidence="2 3" key="1">
    <citation type="submission" date="2013-09" db="EMBL/GenBank/DDBJ databases">
        <title>Genome sequencing of Arenimonas oryziterrae.</title>
        <authorList>
            <person name="Chen F."/>
            <person name="Wang G."/>
        </authorList>
    </citation>
    <scope>NUCLEOTIDE SEQUENCE [LARGE SCALE GENOMIC DNA]</scope>
    <source>
        <strain evidence="2 3">YC6267</strain>
    </source>
</reference>
<feature type="transmembrane region" description="Helical" evidence="1">
    <location>
        <begin position="20"/>
        <end position="43"/>
    </location>
</feature>
<protein>
    <submittedName>
        <fullName evidence="2">Uncharacterized protein</fullName>
    </submittedName>
</protein>
<gene>
    <name evidence="2" type="ORF">N789_05855</name>
</gene>